<dbReference type="RefSeq" id="WP_154473483.1">
    <property type="nucleotide sequence ID" value="NZ_VUMD01000017.1"/>
</dbReference>
<organism evidence="1 2">
    <name type="scientific">Clostridium porci</name>
    <dbReference type="NCBI Taxonomy" id="2605778"/>
    <lineage>
        <taxon>Bacteria</taxon>
        <taxon>Bacillati</taxon>
        <taxon>Bacillota</taxon>
        <taxon>Clostridia</taxon>
        <taxon>Eubacteriales</taxon>
        <taxon>Clostridiaceae</taxon>
        <taxon>Clostridium</taxon>
    </lineage>
</organism>
<gene>
    <name evidence="1" type="ORF">FYJ39_16105</name>
</gene>
<dbReference type="Proteomes" id="UP000429958">
    <property type="component" value="Unassembled WGS sequence"/>
</dbReference>
<dbReference type="AlphaFoldDB" id="A0A7X2NPD6"/>
<keyword evidence="2" id="KW-1185">Reference proteome</keyword>
<evidence type="ECO:0000313" key="1">
    <source>
        <dbReference type="EMBL" id="MSS38038.1"/>
    </source>
</evidence>
<name>A0A7X2NPD6_9CLOT</name>
<sequence length="126" mass="13636">MGKPIKLNVNADFKEKGANNIDIACDDAIIIFSNVDGAVMDAGKDGEGSLTRQTSAYCVGFTSQPEMMTRLSQGIFPLIMQSDDQKINQYNLVNLLQFLIVNGGLEKDAKLYVSEKLIGNTGGDQS</sequence>
<proteinExistence type="predicted"/>
<comment type="caution">
    <text evidence="1">The sequence shown here is derived from an EMBL/GenBank/DDBJ whole genome shotgun (WGS) entry which is preliminary data.</text>
</comment>
<evidence type="ECO:0000313" key="2">
    <source>
        <dbReference type="Proteomes" id="UP000429958"/>
    </source>
</evidence>
<protein>
    <submittedName>
        <fullName evidence="1">Uncharacterized protein</fullName>
    </submittedName>
</protein>
<accession>A0A7X2NPD6</accession>
<reference evidence="1 2" key="1">
    <citation type="submission" date="2019-08" db="EMBL/GenBank/DDBJ databases">
        <title>In-depth cultivation of the pig gut microbiome towards novel bacterial diversity and tailored functional studies.</title>
        <authorList>
            <person name="Wylensek D."/>
            <person name="Hitch T.C.A."/>
            <person name="Clavel T."/>
        </authorList>
    </citation>
    <scope>NUCLEOTIDE SEQUENCE [LARGE SCALE GENOMIC DNA]</scope>
    <source>
        <strain evidence="1 2">WCA-389-WT-23D1</strain>
    </source>
</reference>
<dbReference type="EMBL" id="VUMD01000017">
    <property type="protein sequence ID" value="MSS38038.1"/>
    <property type="molecule type" value="Genomic_DNA"/>
</dbReference>